<dbReference type="NCBIfam" id="TIGR01617">
    <property type="entry name" value="arsC_related"/>
    <property type="match status" value="1"/>
</dbReference>
<comment type="similarity">
    <text evidence="1 2">Belongs to the ArsC family.</text>
</comment>
<dbReference type="PANTHER" id="PTHR30041">
    <property type="entry name" value="ARSENATE REDUCTASE"/>
    <property type="match status" value="1"/>
</dbReference>
<sequence>MITLYGIKNCDTVKKARKWLEQNNVEYNFHDFRENGMDQVPLADWLKEFGWEQVLNRRSTSWRALDEAQKNALDNSSAETLAEETPTLIKRPVITRGGETLFGFKADSYTSFVK</sequence>
<evidence type="ECO:0000313" key="3">
    <source>
        <dbReference type="EMBL" id="WGL16579.1"/>
    </source>
</evidence>
<dbReference type="InterPro" id="IPR006504">
    <property type="entry name" value="Tscrpt_reg_Spx/MgsR"/>
</dbReference>
<dbReference type="InterPro" id="IPR006660">
    <property type="entry name" value="Arsenate_reductase-like"/>
</dbReference>
<protein>
    <submittedName>
        <fullName evidence="3">ArsC family reductase</fullName>
    </submittedName>
</protein>
<organism evidence="3 4">
    <name type="scientific">Microbulbifer bruguierae</name>
    <dbReference type="NCBI Taxonomy" id="3029061"/>
    <lineage>
        <taxon>Bacteria</taxon>
        <taxon>Pseudomonadati</taxon>
        <taxon>Pseudomonadota</taxon>
        <taxon>Gammaproteobacteria</taxon>
        <taxon>Cellvibrionales</taxon>
        <taxon>Microbulbiferaceae</taxon>
        <taxon>Microbulbifer</taxon>
    </lineage>
</organism>
<keyword evidence="4" id="KW-1185">Reference proteome</keyword>
<dbReference type="PROSITE" id="PS51353">
    <property type="entry name" value="ARSC"/>
    <property type="match status" value="1"/>
</dbReference>
<dbReference type="EMBL" id="CP118605">
    <property type="protein sequence ID" value="WGL16579.1"/>
    <property type="molecule type" value="Genomic_DNA"/>
</dbReference>
<reference evidence="3 4" key="1">
    <citation type="submission" date="2023-02" db="EMBL/GenBank/DDBJ databases">
        <title>Description and genomic characterization of Microbulbifer bruguierae sp. nov., isolated from the sediment of mangrove plant Bruguiera sexangula.</title>
        <authorList>
            <person name="Long M."/>
        </authorList>
    </citation>
    <scope>NUCLEOTIDE SEQUENCE [LARGE SCALE GENOMIC DNA]</scope>
    <source>
        <strain evidence="3 4">H12</strain>
    </source>
</reference>
<dbReference type="PANTHER" id="PTHR30041:SF8">
    <property type="entry name" value="PROTEIN YFFB"/>
    <property type="match status" value="1"/>
</dbReference>
<dbReference type="CDD" id="cd03035">
    <property type="entry name" value="ArsC_Yffb"/>
    <property type="match status" value="1"/>
</dbReference>
<evidence type="ECO:0000313" key="4">
    <source>
        <dbReference type="Proteomes" id="UP001236500"/>
    </source>
</evidence>
<dbReference type="NCBIfam" id="NF008107">
    <property type="entry name" value="PRK10853.1"/>
    <property type="match status" value="1"/>
</dbReference>
<dbReference type="Proteomes" id="UP001236500">
    <property type="component" value="Chromosome"/>
</dbReference>
<dbReference type="Gene3D" id="3.40.30.10">
    <property type="entry name" value="Glutaredoxin"/>
    <property type="match status" value="1"/>
</dbReference>
<evidence type="ECO:0000256" key="1">
    <source>
        <dbReference type="ARBA" id="ARBA00007198"/>
    </source>
</evidence>
<dbReference type="Pfam" id="PF03960">
    <property type="entry name" value="ArsC"/>
    <property type="match status" value="1"/>
</dbReference>
<accession>A0ABY8NDR0</accession>
<name>A0ABY8NDR0_9GAMM</name>
<dbReference type="RefSeq" id="WP_280320403.1">
    <property type="nucleotide sequence ID" value="NZ_CP118605.1"/>
</dbReference>
<dbReference type="SUPFAM" id="SSF52833">
    <property type="entry name" value="Thioredoxin-like"/>
    <property type="match status" value="1"/>
</dbReference>
<evidence type="ECO:0000256" key="2">
    <source>
        <dbReference type="PROSITE-ProRule" id="PRU01282"/>
    </source>
</evidence>
<dbReference type="InterPro" id="IPR036249">
    <property type="entry name" value="Thioredoxin-like_sf"/>
</dbReference>
<gene>
    <name evidence="3" type="ORF">PVT68_17675</name>
</gene>
<proteinExistence type="inferred from homology"/>